<feature type="domain" description="Transposase IS204/IS1001/IS1096/IS1165 DDE" evidence="1">
    <location>
        <begin position="79"/>
        <end position="197"/>
    </location>
</feature>
<dbReference type="Proteomes" id="UP001419910">
    <property type="component" value="Unassembled WGS sequence"/>
</dbReference>
<keyword evidence="3" id="KW-1185">Reference proteome</keyword>
<dbReference type="RefSeq" id="WP_343889881.1">
    <property type="nucleotide sequence ID" value="NZ_JBDIME010000022.1"/>
</dbReference>
<dbReference type="InterPro" id="IPR002560">
    <property type="entry name" value="Transposase_DDE"/>
</dbReference>
<dbReference type="Pfam" id="PF01610">
    <property type="entry name" value="DDE_Tnp_ISL3"/>
    <property type="match status" value="1"/>
</dbReference>
<reference evidence="2 3" key="1">
    <citation type="submission" date="2024-05" db="EMBL/GenBank/DDBJ databases">
        <authorList>
            <person name="Liu Q."/>
            <person name="Xin Y.-H."/>
        </authorList>
    </citation>
    <scope>NUCLEOTIDE SEQUENCE [LARGE SCALE GENOMIC DNA]</scope>
    <source>
        <strain evidence="2 3">CGMCC 1.10181</strain>
    </source>
</reference>
<dbReference type="EMBL" id="JBDIME010000022">
    <property type="protein sequence ID" value="MEN2791941.1"/>
    <property type="molecule type" value="Genomic_DNA"/>
</dbReference>
<dbReference type="PANTHER" id="PTHR33498:SF1">
    <property type="entry name" value="TRANSPOSASE FOR INSERTION SEQUENCE ELEMENT IS1557"/>
    <property type="match status" value="1"/>
</dbReference>
<evidence type="ECO:0000259" key="1">
    <source>
        <dbReference type="Pfam" id="PF01610"/>
    </source>
</evidence>
<accession>A0ABU9Y824</accession>
<dbReference type="PANTHER" id="PTHR33498">
    <property type="entry name" value="TRANSPOSASE FOR INSERTION SEQUENCE ELEMENT IS1557"/>
    <property type="match status" value="1"/>
</dbReference>
<organism evidence="2 3">
    <name type="scientific">Sphingomonas oligophenolica</name>
    <dbReference type="NCBI Taxonomy" id="301154"/>
    <lineage>
        <taxon>Bacteria</taxon>
        <taxon>Pseudomonadati</taxon>
        <taxon>Pseudomonadota</taxon>
        <taxon>Alphaproteobacteria</taxon>
        <taxon>Sphingomonadales</taxon>
        <taxon>Sphingomonadaceae</taxon>
        <taxon>Sphingomonas</taxon>
    </lineage>
</organism>
<comment type="caution">
    <text evidence="2">The sequence shown here is derived from an EMBL/GenBank/DDBJ whole genome shotgun (WGS) entry which is preliminary data.</text>
</comment>
<proteinExistence type="predicted"/>
<sequence>MWDHPSRHAANAFEAYLQARWDEGCRNATQLYREVCDRGYHGEARGFRRWIKIRLRDGQLPAAAPSVTLPRWKPPSSRQTTRLLSAPRETLREHDIRFVDAIRAASPTIAEAADLARRFHEILVGRVSTDLDPWLAMTLGSALGSFARGLVRDIDAVRAALMLPWSTGPVEGKINKLKLIKRSMYGRAGIDLLRARVMA</sequence>
<dbReference type="InterPro" id="IPR047951">
    <property type="entry name" value="Transpos_ISL3"/>
</dbReference>
<evidence type="ECO:0000313" key="3">
    <source>
        <dbReference type="Proteomes" id="UP001419910"/>
    </source>
</evidence>
<name>A0ABU9Y824_9SPHN</name>
<evidence type="ECO:0000313" key="2">
    <source>
        <dbReference type="EMBL" id="MEN2791941.1"/>
    </source>
</evidence>
<gene>
    <name evidence="2" type="ORF">ABC974_20085</name>
</gene>
<protein>
    <submittedName>
        <fullName evidence="2">Transposase</fullName>
    </submittedName>
</protein>